<dbReference type="InterPro" id="IPR027417">
    <property type="entry name" value="P-loop_NTPase"/>
</dbReference>
<dbReference type="GO" id="GO:0016459">
    <property type="term" value="C:myosin complex"/>
    <property type="evidence" value="ECO:0007669"/>
    <property type="project" value="UniProtKB-KW"/>
</dbReference>
<keyword evidence="7" id="KW-0505">Motor protein</keyword>
<comment type="subcellular location">
    <subcellularLocation>
        <location evidence="2">Cell projection</location>
    </subcellularLocation>
    <subcellularLocation>
        <location evidence="1">Cytoplasm</location>
        <location evidence="1">Cytoskeleton</location>
    </subcellularLocation>
</comment>
<keyword evidence="10" id="KW-1185">Reference proteome</keyword>
<evidence type="ECO:0000256" key="2">
    <source>
        <dbReference type="ARBA" id="ARBA00004316"/>
    </source>
</evidence>
<evidence type="ECO:0000256" key="7">
    <source>
        <dbReference type="PROSITE-ProRule" id="PRU00782"/>
    </source>
</evidence>
<name>A0A9W9YMM2_9CNID</name>
<dbReference type="PROSITE" id="PS51456">
    <property type="entry name" value="MYOSIN_MOTOR"/>
    <property type="match status" value="1"/>
</dbReference>
<keyword evidence="5" id="KW-0206">Cytoskeleton</keyword>
<dbReference type="GO" id="GO:0003779">
    <property type="term" value="F:actin binding"/>
    <property type="evidence" value="ECO:0007669"/>
    <property type="project" value="UniProtKB-KW"/>
</dbReference>
<feature type="domain" description="Myosin motor" evidence="8">
    <location>
        <begin position="1"/>
        <end position="105"/>
    </location>
</feature>
<comment type="similarity">
    <text evidence="7">Belongs to the TRAFAC class myosin-kinesin ATPase superfamily. Myosin family.</text>
</comment>
<dbReference type="OrthoDB" id="6108017at2759"/>
<dbReference type="Proteomes" id="UP001163046">
    <property type="component" value="Unassembled WGS sequence"/>
</dbReference>
<keyword evidence="3" id="KW-0963">Cytoplasm</keyword>
<evidence type="ECO:0000259" key="8">
    <source>
        <dbReference type="PROSITE" id="PS51456"/>
    </source>
</evidence>
<keyword evidence="4" id="KW-0677">Repeat</keyword>
<dbReference type="PANTHER" id="PTHR46256:SF3">
    <property type="entry name" value="MYOSIN MOTOR DOMAIN-CONTAINING PROTEIN"/>
    <property type="match status" value="1"/>
</dbReference>
<comment type="caution">
    <text evidence="7">Lacks conserved residue(s) required for the propagation of feature annotation.</text>
</comment>
<sequence length="105" mass="12023">MKNSLSGVLLVHQWGLLDIFGFEKFEINGLEQLCINTANEQLAYFYNQRVFVWEQAELESEGLKSHKISVMITRKLLTSCLIHHKGLLLVLDEESKTAQATDEDL</sequence>
<organism evidence="9 10">
    <name type="scientific">Desmophyllum pertusum</name>
    <dbReference type="NCBI Taxonomy" id="174260"/>
    <lineage>
        <taxon>Eukaryota</taxon>
        <taxon>Metazoa</taxon>
        <taxon>Cnidaria</taxon>
        <taxon>Anthozoa</taxon>
        <taxon>Hexacorallia</taxon>
        <taxon>Scleractinia</taxon>
        <taxon>Caryophylliina</taxon>
        <taxon>Caryophylliidae</taxon>
        <taxon>Desmophyllum</taxon>
    </lineage>
</organism>
<evidence type="ECO:0000256" key="3">
    <source>
        <dbReference type="ARBA" id="ARBA00022490"/>
    </source>
</evidence>
<accession>A0A9W9YMM2</accession>
<dbReference type="GO" id="GO:0005524">
    <property type="term" value="F:ATP binding"/>
    <property type="evidence" value="ECO:0007669"/>
    <property type="project" value="InterPro"/>
</dbReference>
<evidence type="ECO:0000256" key="1">
    <source>
        <dbReference type="ARBA" id="ARBA00004245"/>
    </source>
</evidence>
<keyword evidence="7" id="KW-0009">Actin-binding</keyword>
<dbReference type="Pfam" id="PF00063">
    <property type="entry name" value="Myosin_head"/>
    <property type="match status" value="1"/>
</dbReference>
<gene>
    <name evidence="9" type="primary">MYO3A</name>
    <name evidence="9" type="ORF">OS493_022140</name>
</gene>
<dbReference type="GO" id="GO:0042995">
    <property type="term" value="C:cell projection"/>
    <property type="evidence" value="ECO:0007669"/>
    <property type="project" value="UniProtKB-SubCell"/>
</dbReference>
<dbReference type="InterPro" id="IPR052409">
    <property type="entry name" value="Myosin-III_kinase_activity"/>
</dbReference>
<dbReference type="EC" id="2.7.11.1" evidence="9"/>
<dbReference type="InterPro" id="IPR001609">
    <property type="entry name" value="Myosin_head_motor_dom-like"/>
</dbReference>
<evidence type="ECO:0000256" key="4">
    <source>
        <dbReference type="ARBA" id="ARBA00022737"/>
    </source>
</evidence>
<dbReference type="EMBL" id="MU827316">
    <property type="protein sequence ID" value="KAJ7358699.1"/>
    <property type="molecule type" value="Genomic_DNA"/>
</dbReference>
<dbReference type="Gene3D" id="1.20.58.530">
    <property type="match status" value="1"/>
</dbReference>
<proteinExistence type="inferred from homology"/>
<keyword evidence="6" id="KW-0966">Cell projection</keyword>
<evidence type="ECO:0000256" key="5">
    <source>
        <dbReference type="ARBA" id="ARBA00023212"/>
    </source>
</evidence>
<protein>
    <submittedName>
        <fullName evidence="9">Myosin-IIIa</fullName>
        <ecNumber evidence="9">2.7.11.1</ecNumber>
    </submittedName>
</protein>
<comment type="caution">
    <text evidence="9">The sequence shown here is derived from an EMBL/GenBank/DDBJ whole genome shotgun (WGS) entry which is preliminary data.</text>
</comment>
<keyword evidence="7" id="KW-0518">Myosin</keyword>
<dbReference type="GO" id="GO:0030832">
    <property type="term" value="P:regulation of actin filament length"/>
    <property type="evidence" value="ECO:0007669"/>
    <property type="project" value="TreeGrafter"/>
</dbReference>
<dbReference type="AlphaFoldDB" id="A0A9W9YMM2"/>
<dbReference type="GO" id="GO:0000146">
    <property type="term" value="F:microfilament motor activity"/>
    <property type="evidence" value="ECO:0007669"/>
    <property type="project" value="TreeGrafter"/>
</dbReference>
<reference evidence="9" key="1">
    <citation type="submission" date="2023-01" db="EMBL/GenBank/DDBJ databases">
        <title>Genome assembly of the deep-sea coral Lophelia pertusa.</title>
        <authorList>
            <person name="Herrera S."/>
            <person name="Cordes E."/>
        </authorList>
    </citation>
    <scope>NUCLEOTIDE SEQUENCE</scope>
    <source>
        <strain evidence="9">USNM1676648</strain>
        <tissue evidence="9">Polyp</tissue>
    </source>
</reference>
<evidence type="ECO:0000313" key="9">
    <source>
        <dbReference type="EMBL" id="KAJ7358699.1"/>
    </source>
</evidence>
<evidence type="ECO:0000313" key="10">
    <source>
        <dbReference type="Proteomes" id="UP001163046"/>
    </source>
</evidence>
<dbReference type="GO" id="GO:0004674">
    <property type="term" value="F:protein serine/threonine kinase activity"/>
    <property type="evidence" value="ECO:0007669"/>
    <property type="project" value="UniProtKB-EC"/>
</dbReference>
<dbReference type="SUPFAM" id="SSF52540">
    <property type="entry name" value="P-loop containing nucleoside triphosphate hydrolases"/>
    <property type="match status" value="1"/>
</dbReference>
<keyword evidence="9" id="KW-0808">Transferase</keyword>
<dbReference type="PANTHER" id="PTHR46256">
    <property type="entry name" value="AGAP011099-PA"/>
    <property type="match status" value="1"/>
</dbReference>
<evidence type="ECO:0000256" key="6">
    <source>
        <dbReference type="ARBA" id="ARBA00023273"/>
    </source>
</evidence>